<dbReference type="Proteomes" id="UP000248340">
    <property type="component" value="Unassembled WGS sequence"/>
</dbReference>
<feature type="region of interest" description="Disordered" evidence="1">
    <location>
        <begin position="14"/>
        <end position="228"/>
    </location>
</feature>
<accession>A0A319BXL0</accession>
<gene>
    <name evidence="2" type="ORF">BO82DRAFT_291262</name>
</gene>
<keyword evidence="3" id="KW-1185">Reference proteome</keyword>
<evidence type="ECO:0000313" key="2">
    <source>
        <dbReference type="EMBL" id="PYH78436.1"/>
    </source>
</evidence>
<dbReference type="GeneID" id="37134460"/>
<feature type="compositionally biased region" description="Polar residues" evidence="1">
    <location>
        <begin position="171"/>
        <end position="185"/>
    </location>
</feature>
<dbReference type="AlphaFoldDB" id="A0A319BXL0"/>
<dbReference type="RefSeq" id="XP_025488636.1">
    <property type="nucleotide sequence ID" value="XM_025631719.1"/>
</dbReference>
<evidence type="ECO:0000256" key="1">
    <source>
        <dbReference type="SAM" id="MobiDB-lite"/>
    </source>
</evidence>
<proteinExistence type="predicted"/>
<dbReference type="OrthoDB" id="4356069at2759"/>
<dbReference type="VEuPathDB" id="FungiDB:BO82DRAFT_291262"/>
<feature type="compositionally biased region" description="Basic and acidic residues" evidence="1">
    <location>
        <begin position="48"/>
        <end position="57"/>
    </location>
</feature>
<protein>
    <submittedName>
        <fullName evidence="2">Uncharacterized protein</fullName>
    </submittedName>
</protein>
<feature type="compositionally biased region" description="Polar residues" evidence="1">
    <location>
        <begin position="109"/>
        <end position="124"/>
    </location>
</feature>
<feature type="compositionally biased region" description="Basic and acidic residues" evidence="1">
    <location>
        <begin position="201"/>
        <end position="215"/>
    </location>
</feature>
<evidence type="ECO:0000313" key="3">
    <source>
        <dbReference type="Proteomes" id="UP000248340"/>
    </source>
</evidence>
<feature type="compositionally biased region" description="Polar residues" evidence="1">
    <location>
        <begin position="137"/>
        <end position="147"/>
    </location>
</feature>
<dbReference type="EMBL" id="KZ821729">
    <property type="protein sequence ID" value="PYH78436.1"/>
    <property type="molecule type" value="Genomic_DNA"/>
</dbReference>
<reference evidence="2 3" key="1">
    <citation type="submission" date="2016-12" db="EMBL/GenBank/DDBJ databases">
        <title>The genomes of Aspergillus section Nigri reveals drivers in fungal speciation.</title>
        <authorList>
            <consortium name="DOE Joint Genome Institute"/>
            <person name="Vesth T.C."/>
            <person name="Nybo J."/>
            <person name="Theobald S."/>
            <person name="Brandl J."/>
            <person name="Frisvad J.C."/>
            <person name="Nielsen K.F."/>
            <person name="Lyhne E.K."/>
            <person name="Kogle M.E."/>
            <person name="Kuo A."/>
            <person name="Riley R."/>
            <person name="Clum A."/>
            <person name="Nolan M."/>
            <person name="Lipzen A."/>
            <person name="Salamov A."/>
            <person name="Henrissat B."/>
            <person name="Wiebenga A."/>
            <person name="De Vries R.P."/>
            <person name="Grigoriev I.V."/>
            <person name="Mortensen U.H."/>
            <person name="Andersen M.R."/>
            <person name="Baker S.E."/>
        </authorList>
    </citation>
    <scope>NUCLEOTIDE SEQUENCE [LARGE SCALE GENOMIC DNA]</scope>
    <source>
        <strain evidence="2 3">CBS 121591</strain>
    </source>
</reference>
<sequence>MTNLMQKLRRKRKLSSELHSRWGDISITYPNGGSWNQWDQASTGARTSDGDRERRQNSLEPGRCASSPRIGVSGPPASRDERAQSVDSAMTIPTGHYDARETEGATVPSPHNGSNGRHQPSSGRPSMYDDSELYSRASKSPPLSVTSRMRGCSVQGYLAESPVSMPGTVGSRHNSYTSSVPSNPSEDQRIPGIIPPSSTLAERRASRRSKQELPRAQEMVPSYDELYG</sequence>
<name>A0A319BXL0_9EURO</name>
<feature type="compositionally biased region" description="Polar residues" evidence="1">
    <location>
        <begin position="28"/>
        <end position="46"/>
    </location>
</feature>
<organism evidence="2 3">
    <name type="scientific">Aspergillus uvarum CBS 121591</name>
    <dbReference type="NCBI Taxonomy" id="1448315"/>
    <lineage>
        <taxon>Eukaryota</taxon>
        <taxon>Fungi</taxon>
        <taxon>Dikarya</taxon>
        <taxon>Ascomycota</taxon>
        <taxon>Pezizomycotina</taxon>
        <taxon>Eurotiomycetes</taxon>
        <taxon>Eurotiomycetidae</taxon>
        <taxon>Eurotiales</taxon>
        <taxon>Aspergillaceae</taxon>
        <taxon>Aspergillus</taxon>
        <taxon>Aspergillus subgen. Circumdati</taxon>
    </lineage>
</organism>